<evidence type="ECO:0000313" key="6">
    <source>
        <dbReference type="Proteomes" id="UP001633002"/>
    </source>
</evidence>
<reference evidence="5 6" key="1">
    <citation type="submission" date="2024-09" db="EMBL/GenBank/DDBJ databases">
        <title>Chromosome-scale assembly of Riccia sorocarpa.</title>
        <authorList>
            <person name="Paukszto L."/>
        </authorList>
    </citation>
    <scope>NUCLEOTIDE SEQUENCE [LARGE SCALE GENOMIC DNA]</scope>
    <source>
        <strain evidence="5">LP-2024</strain>
        <tissue evidence="5">Aerial parts of the thallus</tissue>
    </source>
</reference>
<keyword evidence="1" id="KW-0862">Zinc</keyword>
<feature type="region of interest" description="Disordered" evidence="3">
    <location>
        <begin position="675"/>
        <end position="694"/>
    </location>
</feature>
<sequence>MKPDVESCRPVSQATSNLDAGHDVPCTSGKHEGEARNSSPDPEPVKQKSEPGSGDTKWTEEEFILSVEYFANECKLPNDGLVPGDIQKSLVSDELLEKCFGPRTGKNGRNGPKISNCTGLPQSEVLHLFQVIDGHDKPVNGTLGVAFPRALYAERFLGKRINWAAYAHERHRNQIKNSKTRGDSRPTGPPVIRPKRVYTPPTTLVLEPLLTSDTEHKGSSPSEQKGSPSEQKSRPLRASEVLAKEEVEERIVHDWTDNVGSDECSTKLKPSSAPEGSTSAVVIGRSKMPGVEALKADIRVRKESVEKLRGEVKTLTDAVDNNRQKLQDSEESMTRAEETLKKEKSVNNQVRIDRIAMEKKKQELETRLDDGGFDEENPEDMQLLASLEEEEEDLNKKLSGLLSAIEVSTQRQLQLEEQLQSTRANVNNLDTVIKEAEAEIEKKVSLFEREKSILASQEAEVKILDRMAEVPVSVLAPRFVPTATEVTKSVFRLTSCPVCSLGFHCVNFMPTSCGHAYHPACLMSLIARSGEPKCIECEEYFHPHWCESWGIDTTEEHRRRWEAELCLQRQRDAFSECISDLYTKTPHVLSERRKVEKEKRQRLTLKYTAAGVERSSAISCATTRVRAHVLAPNVIDSEGWTDHPSCRSTIRSSLTDDREEDVSILDVNVPLTRSKKGKRLSSKGNDRTESTRKVRTRSYISEAEMCTGIGSPGPNTKIFVKPLRECRTPEAKTNTGFPSSSLLATKKLFT</sequence>
<proteinExistence type="predicted"/>
<dbReference type="SUPFAM" id="SSF57850">
    <property type="entry name" value="RING/U-box"/>
    <property type="match status" value="1"/>
</dbReference>
<dbReference type="Proteomes" id="UP001633002">
    <property type="component" value="Unassembled WGS sequence"/>
</dbReference>
<organism evidence="5 6">
    <name type="scientific">Riccia sorocarpa</name>
    <dbReference type="NCBI Taxonomy" id="122646"/>
    <lineage>
        <taxon>Eukaryota</taxon>
        <taxon>Viridiplantae</taxon>
        <taxon>Streptophyta</taxon>
        <taxon>Embryophyta</taxon>
        <taxon>Marchantiophyta</taxon>
        <taxon>Marchantiopsida</taxon>
        <taxon>Marchantiidae</taxon>
        <taxon>Marchantiales</taxon>
        <taxon>Ricciaceae</taxon>
        <taxon>Riccia</taxon>
    </lineage>
</organism>
<evidence type="ECO:0000313" key="5">
    <source>
        <dbReference type="EMBL" id="KAL3684353.1"/>
    </source>
</evidence>
<dbReference type="CDD" id="cd16448">
    <property type="entry name" value="RING-H2"/>
    <property type="match status" value="1"/>
</dbReference>
<name>A0ABD3GZH3_9MARC</name>
<evidence type="ECO:0000259" key="4">
    <source>
        <dbReference type="PROSITE" id="PS50089"/>
    </source>
</evidence>
<feature type="compositionally biased region" description="Polar residues" evidence="3">
    <location>
        <begin position="219"/>
        <end position="230"/>
    </location>
</feature>
<feature type="region of interest" description="Disordered" evidence="3">
    <location>
        <begin position="211"/>
        <end position="237"/>
    </location>
</feature>
<keyword evidence="2" id="KW-0175">Coiled coil</keyword>
<keyword evidence="1" id="KW-0863">Zinc-finger</keyword>
<dbReference type="PROSITE" id="PS50089">
    <property type="entry name" value="ZF_RING_2"/>
    <property type="match status" value="1"/>
</dbReference>
<dbReference type="GO" id="GO:0008270">
    <property type="term" value="F:zinc ion binding"/>
    <property type="evidence" value="ECO:0007669"/>
    <property type="project" value="UniProtKB-KW"/>
</dbReference>
<comment type="caution">
    <text evidence="5">The sequence shown here is derived from an EMBL/GenBank/DDBJ whole genome shotgun (WGS) entry which is preliminary data.</text>
</comment>
<feature type="coiled-coil region" evidence="2">
    <location>
        <begin position="291"/>
        <end position="446"/>
    </location>
</feature>
<evidence type="ECO:0000256" key="3">
    <source>
        <dbReference type="SAM" id="MobiDB-lite"/>
    </source>
</evidence>
<dbReference type="InterPro" id="IPR001841">
    <property type="entry name" value="Znf_RING"/>
</dbReference>
<keyword evidence="6" id="KW-1185">Reference proteome</keyword>
<gene>
    <name evidence="5" type="ORF">R1sor_002375</name>
</gene>
<accession>A0ABD3GZH3</accession>
<evidence type="ECO:0000256" key="2">
    <source>
        <dbReference type="SAM" id="Coils"/>
    </source>
</evidence>
<feature type="region of interest" description="Disordered" evidence="3">
    <location>
        <begin position="1"/>
        <end position="57"/>
    </location>
</feature>
<dbReference type="AlphaFoldDB" id="A0ABD3GZH3"/>
<keyword evidence="1" id="KW-0479">Metal-binding</keyword>
<feature type="domain" description="RING-type" evidence="4">
    <location>
        <begin position="496"/>
        <end position="538"/>
    </location>
</feature>
<dbReference type="Gene3D" id="1.10.287.1490">
    <property type="match status" value="1"/>
</dbReference>
<feature type="region of interest" description="Disordered" evidence="3">
    <location>
        <begin position="172"/>
        <end position="199"/>
    </location>
</feature>
<protein>
    <recommendedName>
        <fullName evidence="4">RING-type domain-containing protein</fullName>
    </recommendedName>
</protein>
<dbReference type="EMBL" id="JBJQOH010000006">
    <property type="protein sequence ID" value="KAL3684353.1"/>
    <property type="molecule type" value="Genomic_DNA"/>
</dbReference>
<feature type="region of interest" description="Disordered" evidence="3">
    <location>
        <begin position="258"/>
        <end position="279"/>
    </location>
</feature>
<evidence type="ECO:0000256" key="1">
    <source>
        <dbReference type="PROSITE-ProRule" id="PRU00175"/>
    </source>
</evidence>